<accession>A0ABS6BAX3</accession>
<evidence type="ECO:0000313" key="2">
    <source>
        <dbReference type="EMBL" id="MBU3067444.1"/>
    </source>
</evidence>
<dbReference type="EMBL" id="JAHKNI010000021">
    <property type="protein sequence ID" value="MBU3067444.1"/>
    <property type="molecule type" value="Genomic_DNA"/>
</dbReference>
<dbReference type="Proteomes" id="UP000733379">
    <property type="component" value="Unassembled WGS sequence"/>
</dbReference>
<feature type="transmembrane region" description="Helical" evidence="1">
    <location>
        <begin position="6"/>
        <end position="22"/>
    </location>
</feature>
<keyword evidence="1" id="KW-1133">Transmembrane helix</keyword>
<comment type="caution">
    <text evidence="2">The sequence shown here is derived from an EMBL/GenBank/DDBJ whole genome shotgun (WGS) entry which is preliminary data.</text>
</comment>
<evidence type="ECO:0000256" key="1">
    <source>
        <dbReference type="SAM" id="Phobius"/>
    </source>
</evidence>
<protein>
    <submittedName>
        <fullName evidence="2">Uncharacterized protein</fullName>
    </submittedName>
</protein>
<dbReference type="RefSeq" id="WP_215923520.1">
    <property type="nucleotide sequence ID" value="NZ_JAHKNI010000021.1"/>
</dbReference>
<gene>
    <name evidence="2" type="ORF">KO481_38720</name>
</gene>
<keyword evidence="1" id="KW-0472">Membrane</keyword>
<feature type="transmembrane region" description="Helical" evidence="1">
    <location>
        <begin position="29"/>
        <end position="48"/>
    </location>
</feature>
<organism evidence="2 3">
    <name type="scientific">Nocardia albiluteola</name>
    <dbReference type="NCBI Taxonomy" id="2842303"/>
    <lineage>
        <taxon>Bacteria</taxon>
        <taxon>Bacillati</taxon>
        <taxon>Actinomycetota</taxon>
        <taxon>Actinomycetes</taxon>
        <taxon>Mycobacteriales</taxon>
        <taxon>Nocardiaceae</taxon>
        <taxon>Nocardia</taxon>
    </lineage>
</organism>
<sequence>MHQNHWFVATLVVGFFAGWVSQNPGTSTVLMAAATFPVLLFFGLIASIDSVPLGVRTTAGILAEFVGDICLAVVGVVVYSWVRRIIRGRRAWSAATELSGVRQEGR</sequence>
<feature type="transmembrane region" description="Helical" evidence="1">
    <location>
        <begin position="60"/>
        <end position="82"/>
    </location>
</feature>
<reference evidence="2 3" key="1">
    <citation type="submission" date="2021-06" db="EMBL/GenBank/DDBJ databases">
        <title>Actinomycetes sequencing.</title>
        <authorList>
            <person name="Shan Q."/>
        </authorList>
    </citation>
    <scope>NUCLEOTIDE SEQUENCE [LARGE SCALE GENOMIC DNA]</scope>
    <source>
        <strain evidence="2 3">NEAU-G5</strain>
    </source>
</reference>
<name>A0ABS6BAX3_9NOCA</name>
<keyword evidence="3" id="KW-1185">Reference proteome</keyword>
<evidence type="ECO:0000313" key="3">
    <source>
        <dbReference type="Proteomes" id="UP000733379"/>
    </source>
</evidence>
<keyword evidence="1" id="KW-0812">Transmembrane</keyword>
<proteinExistence type="predicted"/>